<accession>A0A1T4RX92</accession>
<proteinExistence type="predicted"/>
<evidence type="ECO:0000313" key="2">
    <source>
        <dbReference type="EMBL" id="SKA20517.1"/>
    </source>
</evidence>
<name>A0A1T4RX92_9BACT</name>
<dbReference type="PROSITE" id="PS51257">
    <property type="entry name" value="PROKAR_LIPOPROTEIN"/>
    <property type="match status" value="1"/>
</dbReference>
<dbReference type="AlphaFoldDB" id="A0A1T4RX92"/>
<feature type="domain" description="N,N-dimethylformamidase beta subunit-like C-terminal" evidence="1">
    <location>
        <begin position="116"/>
        <end position="416"/>
    </location>
</feature>
<gene>
    <name evidence="2" type="ORF">SAMN04488128_1021568</name>
</gene>
<dbReference type="STRING" id="634771.SAMN04488128_1021568"/>
<organism evidence="2 3">
    <name type="scientific">Chitinophaga eiseniae</name>
    <dbReference type="NCBI Taxonomy" id="634771"/>
    <lineage>
        <taxon>Bacteria</taxon>
        <taxon>Pseudomonadati</taxon>
        <taxon>Bacteroidota</taxon>
        <taxon>Chitinophagia</taxon>
        <taxon>Chitinophagales</taxon>
        <taxon>Chitinophagaceae</taxon>
        <taxon>Chitinophaga</taxon>
    </lineage>
</organism>
<dbReference type="Pfam" id="PF20254">
    <property type="entry name" value="DMFA2_C"/>
    <property type="match status" value="1"/>
</dbReference>
<sequence>MKHCYLIGLFIAVNLLSSCTKVGLEDAEESQKPPGNTIELDSRSLLNGYPDKQSYFPGDSAKIYMSTANVYKNKLLYVYDLAGNVVHKINVSVTKPQDPRGDSPSEMGFGYTEPVAFKVPDIKSGVYLLAKKIPIVIKTTGHPDITIVYPSNTENAYCTSGRRSLYTVPAAKKVSFLRPIPYTFYGAGFFAWIEKQPYSYGVIADVDMEDYNNFKGKLVVFPGHNEYWTRKARRNFDRFVDNGNHALILSGNTMWWQTSYNAGLNQMGCYKYSGEPIHTPDSLKTINWPEKSLKYQPIHSIGCDFNRGGYGNNGQGKGWHGFKVMTPGSPLFKGLSLAKGDIIPCRSVEYDGAPLLGFAADGDPIIDAAMLQFHKVELTAFDHGFRVKGTVATSMVFKKTVHSGTVINFPSTNWCTAESFRQGPIPRITKNAIDGLLTNQDMFSK</sequence>
<dbReference type="EMBL" id="FUWZ01000002">
    <property type="protein sequence ID" value="SKA20517.1"/>
    <property type="molecule type" value="Genomic_DNA"/>
</dbReference>
<reference evidence="3" key="1">
    <citation type="submission" date="2017-02" db="EMBL/GenBank/DDBJ databases">
        <authorList>
            <person name="Varghese N."/>
            <person name="Submissions S."/>
        </authorList>
    </citation>
    <scope>NUCLEOTIDE SEQUENCE [LARGE SCALE GENOMIC DNA]</scope>
    <source>
        <strain evidence="3">DSM 22224</strain>
    </source>
</reference>
<evidence type="ECO:0000313" key="3">
    <source>
        <dbReference type="Proteomes" id="UP000190367"/>
    </source>
</evidence>
<dbReference type="RefSeq" id="WP_078670021.1">
    <property type="nucleotide sequence ID" value="NZ_FUWZ01000002.1"/>
</dbReference>
<dbReference type="InterPro" id="IPR046540">
    <property type="entry name" value="DMFA2_C"/>
</dbReference>
<dbReference type="Proteomes" id="UP000190367">
    <property type="component" value="Unassembled WGS sequence"/>
</dbReference>
<keyword evidence="3" id="KW-1185">Reference proteome</keyword>
<protein>
    <recommendedName>
        <fullName evidence="1">N,N-dimethylformamidase beta subunit-like C-terminal domain-containing protein</fullName>
    </recommendedName>
</protein>
<dbReference type="OrthoDB" id="505641at2"/>
<evidence type="ECO:0000259" key="1">
    <source>
        <dbReference type="Pfam" id="PF20254"/>
    </source>
</evidence>